<dbReference type="SUPFAM" id="SSF53448">
    <property type="entry name" value="Nucleotide-diphospho-sugar transferases"/>
    <property type="match status" value="1"/>
</dbReference>
<dbReference type="Gene3D" id="3.90.550.20">
    <property type="match status" value="1"/>
</dbReference>
<keyword evidence="2" id="KW-1133">Transmembrane helix</keyword>
<dbReference type="Pfam" id="PF04488">
    <property type="entry name" value="Gly_transf_sug"/>
    <property type="match status" value="1"/>
</dbReference>
<organism evidence="3">
    <name type="scientific">viral metagenome</name>
    <dbReference type="NCBI Taxonomy" id="1070528"/>
    <lineage>
        <taxon>unclassified sequences</taxon>
        <taxon>metagenomes</taxon>
        <taxon>organismal metagenomes</taxon>
    </lineage>
</organism>
<evidence type="ECO:0000256" key="1">
    <source>
        <dbReference type="ARBA" id="ARBA00022679"/>
    </source>
</evidence>
<dbReference type="InterPro" id="IPR007577">
    <property type="entry name" value="GlycoTrfase_DXD_sugar-bd_CS"/>
</dbReference>
<dbReference type="PANTHER" id="PTHR32385:SF15">
    <property type="entry name" value="INOSITOL PHOSPHOCERAMIDE MANNOSYLTRANSFERASE 1"/>
    <property type="match status" value="1"/>
</dbReference>
<name>A0A6C0J810_9ZZZZ</name>
<dbReference type="EMBL" id="MN740315">
    <property type="protein sequence ID" value="QHT99773.1"/>
    <property type="molecule type" value="Genomic_DNA"/>
</dbReference>
<evidence type="ECO:0008006" key="4">
    <source>
        <dbReference type="Google" id="ProtNLM"/>
    </source>
</evidence>
<accession>A0A6C0J810</accession>
<feature type="transmembrane region" description="Helical" evidence="2">
    <location>
        <begin position="256"/>
        <end position="273"/>
    </location>
</feature>
<evidence type="ECO:0000313" key="3">
    <source>
        <dbReference type="EMBL" id="QHT99773.1"/>
    </source>
</evidence>
<protein>
    <recommendedName>
        <fullName evidence="4">Glycosyltransferase</fullName>
    </recommendedName>
</protein>
<proteinExistence type="predicted"/>
<dbReference type="InterPro" id="IPR051706">
    <property type="entry name" value="Glycosyltransferase_domain"/>
</dbReference>
<dbReference type="InterPro" id="IPR029044">
    <property type="entry name" value="Nucleotide-diphossugar_trans"/>
</dbReference>
<evidence type="ECO:0000256" key="2">
    <source>
        <dbReference type="SAM" id="Phobius"/>
    </source>
</evidence>
<sequence length="276" mass="33178">MKEIPKLIHQIWYQGEENIPIEYLKYSKSWTKLNPDYDHLIWDENSIDKLIRKKFKNYYNLYLSFPNMIQKIDFAKYCIIHEYGGVYVDMDCECIKPISKIFLKKRLLYVVDLEIDIFEKVLANYYGKQLFNNGWFASLPKIPVWHLLLKHIKRVNLEREWYETNISYIFRTTGPKIFSEVLSSYIEQEQRVYILKSSEIDPIKWCDYTVPSQINYNDYPNSYSIHHYGSKRINGKSWQSNIEIIAGITLGYIKKLWIFIVLLIGLFFLDHAYPLF</sequence>
<keyword evidence="2" id="KW-0472">Membrane</keyword>
<keyword evidence="1" id="KW-0808">Transferase</keyword>
<dbReference type="GO" id="GO:0000030">
    <property type="term" value="F:mannosyltransferase activity"/>
    <property type="evidence" value="ECO:0007669"/>
    <property type="project" value="TreeGrafter"/>
</dbReference>
<dbReference type="PANTHER" id="PTHR32385">
    <property type="entry name" value="MANNOSYL PHOSPHORYLINOSITOL CERAMIDE SYNTHASE"/>
    <property type="match status" value="1"/>
</dbReference>
<dbReference type="AlphaFoldDB" id="A0A6C0J810"/>
<dbReference type="GO" id="GO:0051999">
    <property type="term" value="P:mannosyl-inositol phosphorylceramide biosynthetic process"/>
    <property type="evidence" value="ECO:0007669"/>
    <property type="project" value="TreeGrafter"/>
</dbReference>
<keyword evidence="2" id="KW-0812">Transmembrane</keyword>
<reference evidence="3" key="1">
    <citation type="journal article" date="2020" name="Nature">
        <title>Giant virus diversity and host interactions through global metagenomics.</title>
        <authorList>
            <person name="Schulz F."/>
            <person name="Roux S."/>
            <person name="Paez-Espino D."/>
            <person name="Jungbluth S."/>
            <person name="Walsh D.A."/>
            <person name="Denef V.J."/>
            <person name="McMahon K.D."/>
            <person name="Konstantinidis K.T."/>
            <person name="Eloe-Fadrosh E.A."/>
            <person name="Kyrpides N.C."/>
            <person name="Woyke T."/>
        </authorList>
    </citation>
    <scope>NUCLEOTIDE SEQUENCE</scope>
    <source>
        <strain evidence="3">GVMAG-M-3300025727-45</strain>
    </source>
</reference>
<dbReference type="GO" id="GO:0016020">
    <property type="term" value="C:membrane"/>
    <property type="evidence" value="ECO:0007669"/>
    <property type="project" value="GOC"/>
</dbReference>